<organism evidence="1 2">
    <name type="scientific">Mycena pura</name>
    <dbReference type="NCBI Taxonomy" id="153505"/>
    <lineage>
        <taxon>Eukaryota</taxon>
        <taxon>Fungi</taxon>
        <taxon>Dikarya</taxon>
        <taxon>Basidiomycota</taxon>
        <taxon>Agaricomycotina</taxon>
        <taxon>Agaricomycetes</taxon>
        <taxon>Agaricomycetidae</taxon>
        <taxon>Agaricales</taxon>
        <taxon>Marasmiineae</taxon>
        <taxon>Mycenaceae</taxon>
        <taxon>Mycena</taxon>
    </lineage>
</organism>
<gene>
    <name evidence="1" type="ORF">GGX14DRAFT_408572</name>
</gene>
<dbReference type="Proteomes" id="UP001219525">
    <property type="component" value="Unassembled WGS sequence"/>
</dbReference>
<protein>
    <submittedName>
        <fullName evidence="1">Uncharacterized protein</fullName>
    </submittedName>
</protein>
<evidence type="ECO:0000313" key="1">
    <source>
        <dbReference type="EMBL" id="KAJ7189760.1"/>
    </source>
</evidence>
<reference evidence="1" key="1">
    <citation type="submission" date="2023-03" db="EMBL/GenBank/DDBJ databases">
        <title>Massive genome expansion in bonnet fungi (Mycena s.s.) driven by repeated elements and novel gene families across ecological guilds.</title>
        <authorList>
            <consortium name="Lawrence Berkeley National Laboratory"/>
            <person name="Harder C.B."/>
            <person name="Miyauchi S."/>
            <person name="Viragh M."/>
            <person name="Kuo A."/>
            <person name="Thoen E."/>
            <person name="Andreopoulos B."/>
            <person name="Lu D."/>
            <person name="Skrede I."/>
            <person name="Drula E."/>
            <person name="Henrissat B."/>
            <person name="Morin E."/>
            <person name="Kohler A."/>
            <person name="Barry K."/>
            <person name="LaButti K."/>
            <person name="Morin E."/>
            <person name="Salamov A."/>
            <person name="Lipzen A."/>
            <person name="Mereny Z."/>
            <person name="Hegedus B."/>
            <person name="Baldrian P."/>
            <person name="Stursova M."/>
            <person name="Weitz H."/>
            <person name="Taylor A."/>
            <person name="Grigoriev I.V."/>
            <person name="Nagy L.G."/>
            <person name="Martin F."/>
            <person name="Kauserud H."/>
        </authorList>
    </citation>
    <scope>NUCLEOTIDE SEQUENCE</scope>
    <source>
        <strain evidence="1">9144</strain>
    </source>
</reference>
<dbReference type="AlphaFoldDB" id="A0AAD6XXN1"/>
<accession>A0AAD6XXN1</accession>
<proteinExistence type="predicted"/>
<evidence type="ECO:0000313" key="2">
    <source>
        <dbReference type="Proteomes" id="UP001219525"/>
    </source>
</evidence>
<sequence length="225" mass="25375">MHKPIGRRMACSKALLGEFVIIWHILSPDYSKFQISCAQTGLGLDKLAWMKPACACKTRLVQLQIAVCMHRHRQALLLAQRNVKRFAETNSTTPWPVWCSGCNFKAPDGDDDPNEVQCEACRLEPGKITMIPDPNMPLQMSFSTQPGGECEYEFKWPECVQGIVHDTLQVASQTFCMAIHEANEANKCVGTGSQTELYTHYTQIGNIHPPFYIDPDHPEHTREDV</sequence>
<comment type="caution">
    <text evidence="1">The sequence shown here is derived from an EMBL/GenBank/DDBJ whole genome shotgun (WGS) entry which is preliminary data.</text>
</comment>
<name>A0AAD6XXN1_9AGAR</name>
<dbReference type="EMBL" id="JARJCW010000167">
    <property type="protein sequence ID" value="KAJ7189760.1"/>
    <property type="molecule type" value="Genomic_DNA"/>
</dbReference>
<keyword evidence="2" id="KW-1185">Reference proteome</keyword>